<gene>
    <name evidence="1" type="ORF">MELLADRAFT_86342</name>
</gene>
<protein>
    <submittedName>
        <fullName evidence="1">Uncharacterized protein</fullName>
    </submittedName>
</protein>
<evidence type="ECO:0000313" key="2">
    <source>
        <dbReference type="Proteomes" id="UP000001072"/>
    </source>
</evidence>
<dbReference type="EMBL" id="GL883274">
    <property type="protein sequence ID" value="EGF97241.1"/>
    <property type="molecule type" value="Genomic_DNA"/>
</dbReference>
<keyword evidence="2" id="KW-1185">Reference proteome</keyword>
<accession>F4SDN4</accession>
<sequence length="276" mass="30734">MWRTAPPKSQRSLSSLSSPWAYLGAQKDTLMRLRSVSYTFYLLKGTNITKGSSSKKKPAYILIPLPTTKVLFDLSSNKFHNLKKQLFLLSSKIDKTNDDLKGNTTILQAADASDRVVIMEFIVKHDAYGKGLKQELGRDDAGFTIVMENPAKAAQEAADNNIENVATTLTVLARLVPLDPQKELLQTLQPKLGLFTNHNNKALAAGIPGVTLNIPPKDPDFVWKDIQRPNTIFSLVPDVKQCKISPWPPTFPLGSYAEMQSTNVNINYDVIHRQRS</sequence>
<dbReference type="KEGG" id="mlr:MELLADRAFT_86342"/>
<organism evidence="2">
    <name type="scientific">Melampsora larici-populina (strain 98AG31 / pathotype 3-4-7)</name>
    <name type="common">Poplar leaf rust fungus</name>
    <dbReference type="NCBI Taxonomy" id="747676"/>
    <lineage>
        <taxon>Eukaryota</taxon>
        <taxon>Fungi</taxon>
        <taxon>Dikarya</taxon>
        <taxon>Basidiomycota</taxon>
        <taxon>Pucciniomycotina</taxon>
        <taxon>Pucciniomycetes</taxon>
        <taxon>Pucciniales</taxon>
        <taxon>Melampsoraceae</taxon>
        <taxon>Melampsora</taxon>
    </lineage>
</organism>
<dbReference type="GeneID" id="18934158"/>
<proteinExistence type="predicted"/>
<dbReference type="VEuPathDB" id="FungiDB:MELLADRAFT_86342"/>
<dbReference type="Proteomes" id="UP000001072">
    <property type="component" value="Unassembled WGS sequence"/>
</dbReference>
<dbReference type="RefSeq" id="XP_007419488.1">
    <property type="nucleotide sequence ID" value="XM_007419426.1"/>
</dbReference>
<name>F4SDN4_MELLP</name>
<evidence type="ECO:0000313" key="1">
    <source>
        <dbReference type="EMBL" id="EGF97241.1"/>
    </source>
</evidence>
<dbReference type="HOGENOM" id="CLU_1008599_0_0_1"/>
<reference evidence="2" key="1">
    <citation type="journal article" date="2011" name="Proc. Natl. Acad. Sci. U.S.A.">
        <title>Obligate biotrophy features unraveled by the genomic analysis of rust fungi.</title>
        <authorList>
            <person name="Duplessis S."/>
            <person name="Cuomo C.A."/>
            <person name="Lin Y.-C."/>
            <person name="Aerts A."/>
            <person name="Tisserant E."/>
            <person name="Veneault-Fourrey C."/>
            <person name="Joly D.L."/>
            <person name="Hacquard S."/>
            <person name="Amselem J."/>
            <person name="Cantarel B.L."/>
            <person name="Chiu R."/>
            <person name="Coutinho P.M."/>
            <person name="Feau N."/>
            <person name="Field M."/>
            <person name="Frey P."/>
            <person name="Gelhaye E."/>
            <person name="Goldberg J."/>
            <person name="Grabherr M.G."/>
            <person name="Kodira C.D."/>
            <person name="Kohler A."/>
            <person name="Kuees U."/>
            <person name="Lindquist E.A."/>
            <person name="Lucas S.M."/>
            <person name="Mago R."/>
            <person name="Mauceli E."/>
            <person name="Morin E."/>
            <person name="Murat C."/>
            <person name="Pangilinan J.L."/>
            <person name="Park R."/>
            <person name="Pearson M."/>
            <person name="Quesneville H."/>
            <person name="Rouhier N."/>
            <person name="Sakthikumar S."/>
            <person name="Salamov A.A."/>
            <person name="Schmutz J."/>
            <person name="Selles B."/>
            <person name="Shapiro H."/>
            <person name="Tanguay P."/>
            <person name="Tuskan G.A."/>
            <person name="Henrissat B."/>
            <person name="Van de Peer Y."/>
            <person name="Rouze P."/>
            <person name="Ellis J.G."/>
            <person name="Dodds P.N."/>
            <person name="Schein J.E."/>
            <person name="Zhong S."/>
            <person name="Hamelin R.C."/>
            <person name="Grigoriev I.V."/>
            <person name="Szabo L.J."/>
            <person name="Martin F."/>
        </authorList>
    </citation>
    <scope>NUCLEOTIDE SEQUENCE [LARGE SCALE GENOMIC DNA]</scope>
    <source>
        <strain evidence="2">98AG31 / pathotype 3-4-7</strain>
    </source>
</reference>
<dbReference type="InParanoid" id="F4SDN4"/>
<dbReference type="AlphaFoldDB" id="F4SDN4"/>